<dbReference type="EMBL" id="BMNB01000030">
    <property type="protein sequence ID" value="GGM59066.1"/>
    <property type="molecule type" value="Genomic_DNA"/>
</dbReference>
<evidence type="ECO:0000313" key="2">
    <source>
        <dbReference type="Proteomes" id="UP000608890"/>
    </source>
</evidence>
<comment type="caution">
    <text evidence="1">The sequence shown here is derived from an EMBL/GenBank/DDBJ whole genome shotgun (WGS) entry which is preliminary data.</text>
</comment>
<organism evidence="1 2">
    <name type="scientific">Micromonospora sonchi</name>
    <dbReference type="NCBI Taxonomy" id="1763543"/>
    <lineage>
        <taxon>Bacteria</taxon>
        <taxon>Bacillati</taxon>
        <taxon>Actinomycetota</taxon>
        <taxon>Actinomycetes</taxon>
        <taxon>Micromonosporales</taxon>
        <taxon>Micromonosporaceae</taxon>
        <taxon>Micromonospora</taxon>
    </lineage>
</organism>
<reference evidence="1" key="2">
    <citation type="submission" date="2020-09" db="EMBL/GenBank/DDBJ databases">
        <authorList>
            <person name="Sun Q."/>
            <person name="Zhou Y."/>
        </authorList>
    </citation>
    <scope>NUCLEOTIDE SEQUENCE</scope>
    <source>
        <strain evidence="1">CGMCC 4.7312</strain>
    </source>
</reference>
<reference evidence="1" key="1">
    <citation type="journal article" date="2014" name="Int. J. Syst. Evol. Microbiol.">
        <title>Complete genome sequence of Corynebacterium casei LMG S-19264T (=DSM 44701T), isolated from a smear-ripened cheese.</title>
        <authorList>
            <consortium name="US DOE Joint Genome Institute (JGI-PGF)"/>
            <person name="Walter F."/>
            <person name="Albersmeier A."/>
            <person name="Kalinowski J."/>
            <person name="Ruckert C."/>
        </authorList>
    </citation>
    <scope>NUCLEOTIDE SEQUENCE</scope>
    <source>
        <strain evidence="1">CGMCC 4.7312</strain>
    </source>
</reference>
<evidence type="ECO:0008006" key="3">
    <source>
        <dbReference type="Google" id="ProtNLM"/>
    </source>
</evidence>
<dbReference type="AlphaFoldDB" id="A0A917X3H6"/>
<sequence>MARRVYLHIGAPKTGSTFVQNVLWANRDRLTGAGILLPGSAVAHDQAMADLRAAPWRDAEVYWTWDRLADKARKWSGDVIISNEGLGAATAEQAAHAVRSLGPAEIHVIVAGRDLWRTLPSFWQQSVRARAGWRFEEFLRAVEEGRCEAFWENHTATRMLRRWGDLVPAQRRHLVTVPAPGSPHEILWRRFAGIVGIADGLCELTAPSANPSLGAAEIEVLRRVNRKLGDRYPLRTPYRRVVHRHLVDAVLKRRANELRFGVGPDRVGWVMDLAEQQIKELQDYPCRVVGDLDELRPAKLTPTAGDDAVDDGHLLEVAIETIVDMLGHADSLSAGTEHPAEGALSRLRNRAAGGVRRRVRRAIRRDAP</sequence>
<evidence type="ECO:0000313" key="1">
    <source>
        <dbReference type="EMBL" id="GGM59066.1"/>
    </source>
</evidence>
<accession>A0A917X3H6</accession>
<keyword evidence="2" id="KW-1185">Reference proteome</keyword>
<dbReference type="Proteomes" id="UP000608890">
    <property type="component" value="Unassembled WGS sequence"/>
</dbReference>
<proteinExistence type="predicted"/>
<dbReference type="InterPro" id="IPR027417">
    <property type="entry name" value="P-loop_NTPase"/>
</dbReference>
<gene>
    <name evidence="1" type="ORF">GCM10011608_50200</name>
</gene>
<name>A0A917X3H6_9ACTN</name>
<protein>
    <recommendedName>
        <fullName evidence="3">Sulfotransferase family protein</fullName>
    </recommendedName>
</protein>
<dbReference type="Gene3D" id="3.40.50.300">
    <property type="entry name" value="P-loop containing nucleotide triphosphate hydrolases"/>
    <property type="match status" value="1"/>
</dbReference>
<dbReference type="RefSeq" id="WP_189048545.1">
    <property type="nucleotide sequence ID" value="NZ_BMNB01000030.1"/>
</dbReference>
<dbReference type="SUPFAM" id="SSF52540">
    <property type="entry name" value="P-loop containing nucleoside triphosphate hydrolases"/>
    <property type="match status" value="1"/>
</dbReference>